<keyword evidence="3 6" id="KW-1133">Transmembrane helix</keyword>
<feature type="region of interest" description="Disordered" evidence="5">
    <location>
        <begin position="1"/>
        <end position="63"/>
    </location>
</feature>
<comment type="caution">
    <text evidence="8">The sequence shown here is derived from an EMBL/GenBank/DDBJ whole genome shotgun (WGS) entry which is preliminary data.</text>
</comment>
<keyword evidence="4 6" id="KW-0472">Membrane</keyword>
<evidence type="ECO:0000256" key="1">
    <source>
        <dbReference type="ARBA" id="ARBA00004141"/>
    </source>
</evidence>
<dbReference type="AlphaFoldDB" id="A0AAD9MZU6"/>
<feature type="compositionally biased region" description="Basic and acidic residues" evidence="5">
    <location>
        <begin position="35"/>
        <end position="51"/>
    </location>
</feature>
<feature type="transmembrane region" description="Helical" evidence="6">
    <location>
        <begin position="317"/>
        <end position="338"/>
    </location>
</feature>
<organism evidence="8 9">
    <name type="scientific">Paralvinella palmiformis</name>
    <dbReference type="NCBI Taxonomy" id="53620"/>
    <lineage>
        <taxon>Eukaryota</taxon>
        <taxon>Metazoa</taxon>
        <taxon>Spiralia</taxon>
        <taxon>Lophotrochozoa</taxon>
        <taxon>Annelida</taxon>
        <taxon>Polychaeta</taxon>
        <taxon>Sedentaria</taxon>
        <taxon>Canalipalpata</taxon>
        <taxon>Terebellida</taxon>
        <taxon>Terebelliformia</taxon>
        <taxon>Alvinellidae</taxon>
        <taxon>Paralvinella</taxon>
    </lineage>
</organism>
<accession>A0AAD9MZU6</accession>
<dbReference type="PROSITE" id="PS50801">
    <property type="entry name" value="STAS"/>
    <property type="match status" value="1"/>
</dbReference>
<dbReference type="InterPro" id="IPR036513">
    <property type="entry name" value="STAS_dom_sf"/>
</dbReference>
<evidence type="ECO:0000256" key="6">
    <source>
        <dbReference type="SAM" id="Phobius"/>
    </source>
</evidence>
<evidence type="ECO:0000256" key="2">
    <source>
        <dbReference type="ARBA" id="ARBA00022692"/>
    </source>
</evidence>
<keyword evidence="9" id="KW-1185">Reference proteome</keyword>
<dbReference type="SUPFAM" id="SSF52091">
    <property type="entry name" value="SpoIIaa-like"/>
    <property type="match status" value="1"/>
</dbReference>
<feature type="compositionally biased region" description="Polar residues" evidence="5">
    <location>
        <begin position="52"/>
        <end position="63"/>
    </location>
</feature>
<evidence type="ECO:0000313" key="9">
    <source>
        <dbReference type="Proteomes" id="UP001208570"/>
    </source>
</evidence>
<dbReference type="Pfam" id="PF01740">
    <property type="entry name" value="STAS"/>
    <property type="match status" value="1"/>
</dbReference>
<dbReference type="GO" id="GO:0016020">
    <property type="term" value="C:membrane"/>
    <property type="evidence" value="ECO:0007669"/>
    <property type="project" value="UniProtKB-SubCell"/>
</dbReference>
<dbReference type="InterPro" id="IPR001902">
    <property type="entry name" value="SLC26A/SulP_fam"/>
</dbReference>
<protein>
    <recommendedName>
        <fullName evidence="7">STAS domain-containing protein</fullName>
    </recommendedName>
</protein>
<dbReference type="Pfam" id="PF00916">
    <property type="entry name" value="Sulfate_transp"/>
    <property type="match status" value="2"/>
</dbReference>
<dbReference type="InterPro" id="IPR011547">
    <property type="entry name" value="SLC26A/SulP_dom"/>
</dbReference>
<evidence type="ECO:0000313" key="8">
    <source>
        <dbReference type="EMBL" id="KAK2149094.1"/>
    </source>
</evidence>
<reference evidence="8" key="1">
    <citation type="journal article" date="2023" name="Mol. Biol. Evol.">
        <title>Third-Generation Sequencing Reveals the Adaptive Role of the Epigenome in Three Deep-Sea Polychaetes.</title>
        <authorList>
            <person name="Perez M."/>
            <person name="Aroh O."/>
            <person name="Sun Y."/>
            <person name="Lan Y."/>
            <person name="Juniper S.K."/>
            <person name="Young C.R."/>
            <person name="Angers B."/>
            <person name="Qian P.Y."/>
        </authorList>
    </citation>
    <scope>NUCLEOTIDE SEQUENCE</scope>
    <source>
        <strain evidence="8">P08H-3</strain>
    </source>
</reference>
<dbReference type="InterPro" id="IPR002645">
    <property type="entry name" value="STAS_dom"/>
</dbReference>
<feature type="compositionally biased region" description="Acidic residues" evidence="5">
    <location>
        <begin position="22"/>
        <end position="34"/>
    </location>
</feature>
<sequence>MSEKMDKEYQGPGHVQFSISEHDEDGQNDPDQSEEEHTDKEHGVEEQDSDAHQANSNGLVTTGNGLRTVLSKSDFKIERPAFSQELFDQEYETQGLPVKTLRERAKSFKAHHQCTKRCALDSLFTFLPFINTLRTYKVKKYLVSDIIAGLTVGIMHIPQGMAYGLLTTLPAVFGLYVSFFPVIIYFFLGTSRHISIGTFAVMSLMISSVVEKSNCGSLVTEEVSNNTQFPRNTLSNDTPAYGLTTGAAIHVFTSQIKYVFGLTLRSYQGPLKLVYTYIDFFKNIMLTNVASLITSIICIISLALVKEFANPKVKKLIKMPVPMELILVVVGTLTSYYWKMAQRFNVNVVGEIPTGIPLPALPPKSNFSLVAVDAVSIALVSFAINVSLELIAYGVCNSVASMFNCYVSAASLSRSLVQEGVGGQTQCVLAAIIIVNLKGMFLQFKDLKELWLISLYDFIHMLLSYRPYAFVLGKVPDTDIYKNIDVYTAAKEIPGVKIFRFESSLYFANVEHFVHKLFSKTGVNPRKLLVSRKKEEKKNVDTEKRKLSGKETLKKRKVRPIPDNAVVMYSDDVKAPLTDIIIDCGTMAYVDYMGVTALGQTKRTNPKLAVREMLKGAGFLKQLPKDHMFLSVHDAVLMIEEKNQLKMEEASSPSSASIDTRL</sequence>
<gene>
    <name evidence="8" type="ORF">LSH36_468g04066</name>
</gene>
<evidence type="ECO:0000256" key="5">
    <source>
        <dbReference type="SAM" id="MobiDB-lite"/>
    </source>
</evidence>
<comment type="subcellular location">
    <subcellularLocation>
        <location evidence="1">Membrane</location>
        <topology evidence="1">Multi-pass membrane protein</topology>
    </subcellularLocation>
</comment>
<dbReference type="EMBL" id="JAODUP010000468">
    <property type="protein sequence ID" value="KAK2149094.1"/>
    <property type="molecule type" value="Genomic_DNA"/>
</dbReference>
<name>A0AAD9MZU6_9ANNE</name>
<evidence type="ECO:0000259" key="7">
    <source>
        <dbReference type="PROSITE" id="PS50801"/>
    </source>
</evidence>
<dbReference type="GO" id="GO:0055085">
    <property type="term" value="P:transmembrane transport"/>
    <property type="evidence" value="ECO:0007669"/>
    <property type="project" value="InterPro"/>
</dbReference>
<dbReference type="Proteomes" id="UP001208570">
    <property type="component" value="Unassembled WGS sequence"/>
</dbReference>
<evidence type="ECO:0000256" key="3">
    <source>
        <dbReference type="ARBA" id="ARBA00022989"/>
    </source>
</evidence>
<dbReference type="PANTHER" id="PTHR11814">
    <property type="entry name" value="SULFATE TRANSPORTER"/>
    <property type="match status" value="1"/>
</dbReference>
<feature type="transmembrane region" description="Helical" evidence="6">
    <location>
        <begin position="163"/>
        <end position="187"/>
    </location>
</feature>
<dbReference type="Gene3D" id="3.30.750.24">
    <property type="entry name" value="STAS domain"/>
    <property type="match status" value="1"/>
</dbReference>
<proteinExistence type="predicted"/>
<evidence type="ECO:0000256" key="4">
    <source>
        <dbReference type="ARBA" id="ARBA00023136"/>
    </source>
</evidence>
<keyword evidence="2 6" id="KW-0812">Transmembrane</keyword>
<dbReference type="CDD" id="cd07042">
    <property type="entry name" value="STAS_SulP_like_sulfate_transporter"/>
    <property type="match status" value="1"/>
</dbReference>
<feature type="transmembrane region" description="Helical" evidence="6">
    <location>
        <begin position="141"/>
        <end position="157"/>
    </location>
</feature>
<feature type="transmembrane region" description="Helical" evidence="6">
    <location>
        <begin position="284"/>
        <end position="305"/>
    </location>
</feature>
<feature type="domain" description="STAS" evidence="7">
    <location>
        <begin position="486"/>
        <end position="598"/>
    </location>
</feature>